<dbReference type="GO" id="GO:0051377">
    <property type="term" value="F:mannose-ethanolamine phosphotransferase activity"/>
    <property type="evidence" value="ECO:0007669"/>
    <property type="project" value="InterPro"/>
</dbReference>
<evidence type="ECO:0000256" key="10">
    <source>
        <dbReference type="ARBA" id="ARBA00023180"/>
    </source>
</evidence>
<feature type="transmembrane region" description="Helical" evidence="11">
    <location>
        <begin position="930"/>
        <end position="952"/>
    </location>
</feature>
<dbReference type="GO" id="GO:0005789">
    <property type="term" value="C:endoplasmic reticulum membrane"/>
    <property type="evidence" value="ECO:0007669"/>
    <property type="project" value="UniProtKB-SubCell"/>
</dbReference>
<keyword evidence="5" id="KW-0808">Transferase</keyword>
<dbReference type="PANTHER" id="PTHR23071">
    <property type="entry name" value="PHOSPHATIDYLINOSITOL GLYCAN"/>
    <property type="match status" value="1"/>
</dbReference>
<dbReference type="InterPro" id="IPR002591">
    <property type="entry name" value="Phosphodiest/P_Trfase"/>
</dbReference>
<evidence type="ECO:0000256" key="7">
    <source>
        <dbReference type="ARBA" id="ARBA00022824"/>
    </source>
</evidence>
<accession>A0AAV0C1M6</accession>
<feature type="transmembrane region" description="Helical" evidence="11">
    <location>
        <begin position="895"/>
        <end position="915"/>
    </location>
</feature>
<gene>
    <name evidence="12" type="ORF">CEPIT_LOCUS985</name>
</gene>
<evidence type="ECO:0000256" key="3">
    <source>
        <dbReference type="ARBA" id="ARBA00008695"/>
    </source>
</evidence>
<name>A0AAV0C1M6_9ASTE</name>
<evidence type="ECO:0000256" key="11">
    <source>
        <dbReference type="SAM" id="Phobius"/>
    </source>
</evidence>
<dbReference type="Proteomes" id="UP001152523">
    <property type="component" value="Unassembled WGS sequence"/>
</dbReference>
<evidence type="ECO:0000256" key="6">
    <source>
        <dbReference type="ARBA" id="ARBA00022692"/>
    </source>
</evidence>
<keyword evidence="4" id="KW-0337">GPI-anchor biosynthesis</keyword>
<feature type="transmembrane region" description="Helical" evidence="11">
    <location>
        <begin position="553"/>
        <end position="572"/>
    </location>
</feature>
<evidence type="ECO:0000256" key="5">
    <source>
        <dbReference type="ARBA" id="ARBA00022679"/>
    </source>
</evidence>
<evidence type="ECO:0000256" key="8">
    <source>
        <dbReference type="ARBA" id="ARBA00022989"/>
    </source>
</evidence>
<dbReference type="InterPro" id="IPR017850">
    <property type="entry name" value="Alkaline_phosphatase_core_sf"/>
</dbReference>
<feature type="transmembrane region" description="Helical" evidence="11">
    <location>
        <begin position="684"/>
        <end position="701"/>
    </location>
</feature>
<evidence type="ECO:0000256" key="4">
    <source>
        <dbReference type="ARBA" id="ARBA00022502"/>
    </source>
</evidence>
<evidence type="ECO:0000256" key="2">
    <source>
        <dbReference type="ARBA" id="ARBA00004687"/>
    </source>
</evidence>
<dbReference type="EMBL" id="CAMAPF010000006">
    <property type="protein sequence ID" value="CAH9056599.1"/>
    <property type="molecule type" value="Genomic_DNA"/>
</dbReference>
<reference evidence="12" key="1">
    <citation type="submission" date="2022-07" db="EMBL/GenBank/DDBJ databases">
        <authorList>
            <person name="Macas J."/>
            <person name="Novak P."/>
            <person name="Neumann P."/>
        </authorList>
    </citation>
    <scope>NUCLEOTIDE SEQUENCE</scope>
</reference>
<dbReference type="PANTHER" id="PTHR23071:SF1">
    <property type="entry name" value="GPI ETHANOLAMINE PHOSPHATE TRANSFERASE 3"/>
    <property type="match status" value="1"/>
</dbReference>
<dbReference type="Pfam" id="PF01663">
    <property type="entry name" value="Phosphodiest"/>
    <property type="match status" value="1"/>
</dbReference>
<evidence type="ECO:0008006" key="14">
    <source>
        <dbReference type="Google" id="ProtNLM"/>
    </source>
</evidence>
<evidence type="ECO:0000256" key="1">
    <source>
        <dbReference type="ARBA" id="ARBA00004477"/>
    </source>
</evidence>
<comment type="pathway">
    <text evidence="2">Glycolipid biosynthesis; glycosylphosphatidylinositol-anchor biosynthesis.</text>
</comment>
<keyword evidence="10" id="KW-0325">Glycoprotein</keyword>
<dbReference type="InterPro" id="IPR039524">
    <property type="entry name" value="PIGO/GPI13"/>
</dbReference>
<keyword evidence="7" id="KW-0256">Endoplasmic reticulum</keyword>
<feature type="transmembrane region" description="Helical" evidence="11">
    <location>
        <begin position="847"/>
        <end position="874"/>
    </location>
</feature>
<proteinExistence type="inferred from homology"/>
<keyword evidence="8 11" id="KW-1133">Transmembrane helix</keyword>
<dbReference type="GO" id="GO:0006506">
    <property type="term" value="P:GPI anchor biosynthetic process"/>
    <property type="evidence" value="ECO:0007669"/>
    <property type="project" value="UniProtKB-KW"/>
</dbReference>
<keyword evidence="13" id="KW-1185">Reference proteome</keyword>
<dbReference type="InterPro" id="IPR037675">
    <property type="entry name" value="PIG-O_N"/>
</dbReference>
<feature type="transmembrane region" description="Helical" evidence="11">
    <location>
        <begin position="653"/>
        <end position="672"/>
    </location>
</feature>
<evidence type="ECO:0000313" key="13">
    <source>
        <dbReference type="Proteomes" id="UP001152523"/>
    </source>
</evidence>
<keyword evidence="6 11" id="KW-0812">Transmembrane</keyword>
<organism evidence="12 13">
    <name type="scientific">Cuscuta epithymum</name>
    <dbReference type="NCBI Taxonomy" id="186058"/>
    <lineage>
        <taxon>Eukaryota</taxon>
        <taxon>Viridiplantae</taxon>
        <taxon>Streptophyta</taxon>
        <taxon>Embryophyta</taxon>
        <taxon>Tracheophyta</taxon>
        <taxon>Spermatophyta</taxon>
        <taxon>Magnoliopsida</taxon>
        <taxon>eudicotyledons</taxon>
        <taxon>Gunneridae</taxon>
        <taxon>Pentapetalae</taxon>
        <taxon>asterids</taxon>
        <taxon>lamiids</taxon>
        <taxon>Solanales</taxon>
        <taxon>Convolvulaceae</taxon>
        <taxon>Cuscuteae</taxon>
        <taxon>Cuscuta</taxon>
        <taxon>Cuscuta subgen. Cuscuta</taxon>
    </lineage>
</organism>
<keyword evidence="9 11" id="KW-0472">Membrane</keyword>
<dbReference type="CDD" id="cd16023">
    <property type="entry name" value="GPI_EPT_3"/>
    <property type="match status" value="1"/>
</dbReference>
<feature type="transmembrane region" description="Helical" evidence="11">
    <location>
        <begin position="6"/>
        <end position="26"/>
    </location>
</feature>
<feature type="transmembrane region" description="Helical" evidence="11">
    <location>
        <begin position="721"/>
        <end position="741"/>
    </location>
</feature>
<dbReference type="Gene3D" id="3.40.720.10">
    <property type="entry name" value="Alkaline Phosphatase, subunit A"/>
    <property type="match status" value="1"/>
</dbReference>
<comment type="subcellular location">
    <subcellularLocation>
        <location evidence="1">Endoplasmic reticulum membrane</location>
        <topology evidence="1">Multi-pass membrane protein</topology>
    </subcellularLocation>
</comment>
<comment type="caution">
    <text evidence="12">The sequence shown here is derived from an EMBL/GenBank/DDBJ whole genome shotgun (WGS) entry which is preliminary data.</text>
</comment>
<dbReference type="AlphaFoldDB" id="A0AAV0C1M6"/>
<feature type="transmembrane region" description="Helical" evidence="11">
    <location>
        <begin position="807"/>
        <end position="827"/>
    </location>
</feature>
<evidence type="ECO:0000313" key="12">
    <source>
        <dbReference type="EMBL" id="CAH9056599.1"/>
    </source>
</evidence>
<evidence type="ECO:0000256" key="9">
    <source>
        <dbReference type="ARBA" id="ARBA00023136"/>
    </source>
</evidence>
<comment type="similarity">
    <text evidence="3">Belongs to the PIGG/PIGN/PIGO family. PIGO subfamily.</text>
</comment>
<sequence>MGTGRMAFMMVLVGVFVLHGLAIYLFTKGFLLTRTELSQYSQCSDIHNSPCFQPPSSFINQKKEEHEETAKHSPHVNNQSQSCWTKQSVDRLVIIVLDALRFDFVAPSTFFQEKKPWMDKLHVLHKLATRPGSSARIFKAIADPPTTSLQRLKGLTTGGLPTFIDVGNSFGAPAIIEDNLIYQMVHNEKRVLMMGDDTWLQLFPKHFNRSYPFPSFNVKDLHTVDNGCIEHLFPSLHKNDWDVLIAHFLGVDHAGHISGVYSAQMIEKLEQYNGILEKIVDVLEGQSGPGGLHENTLLLVMGDHGQTVNGDHGGGTAEEVETSLFAMSFKKPPSPLPVESGPSSCNVDLDGNKMCISSIQQLDFAVTLSALLGVPYPFGSIGQVNAELYALAAGTWNLETFGNGNGNGQNQLERWMQNYVNALCINAWQVKNYIDVYSDSSLIGFSDKDLSHTTDLYDLAQEMWSHTKDALVQCQNGNSSTSLPILKKQIYAYSNLLDSIKTLARSKWTEFNLTVMGAGFALMLLSLLFHVIFIKKLDKSYGLHFPYCGKFLISLEVPFAYITVLIRAFSFLSNSFILEEGKVAIFLLATTGTIQLRRAIAANKLQSEALVFLVLVPFLRFGIEIGQSKQAVNSLFLKTFPSWTLAVEKDSVFWIYGADLLPIVALMLLAFMVHKSASQGISKYIVAGTICSYVLTALIWITDSNMFGLSVIIDSGKANWISRIIYLLGIMQILLLAISRFSSKQGTSDRDRCKIDALSMLFAWSSIIIILSGKQGPLVALVAVVEGWCILRLARLEQGDLGSTSRCLPVIQWSLLAACLFFCTGHWCTFDGLRYPAAFIGFDEFNLVRQAVLLTIDTFGFSHILPIIGLPFLVAYQIPVKNTNQFFYTDLLQVYLMYGLAMATTATLTILSATIQRRHLMVWGLFAPKFVFDAVGLLLNDFLICLTSLYYLSN</sequence>
<feature type="transmembrane region" description="Helical" evidence="11">
    <location>
        <begin position="511"/>
        <end position="533"/>
    </location>
</feature>
<dbReference type="SUPFAM" id="SSF53649">
    <property type="entry name" value="Alkaline phosphatase-like"/>
    <property type="match status" value="1"/>
</dbReference>
<protein>
    <recommendedName>
        <fullName evidence="14">GPI ethanolamine phosphate transferase 3</fullName>
    </recommendedName>
</protein>